<feature type="binding site" evidence="13">
    <location>
        <position position="294"/>
    </location>
    <ligand>
        <name>Zn(2+)</name>
        <dbReference type="ChEBI" id="CHEBI:29105"/>
        <note>catalytic</note>
    </ligand>
</feature>
<dbReference type="SUPFAM" id="SSF55186">
    <property type="entry name" value="ThrRS/AlaRS common domain"/>
    <property type="match status" value="1"/>
</dbReference>
<keyword evidence="7 13" id="KW-0862">Zinc</keyword>
<evidence type="ECO:0000313" key="17">
    <source>
        <dbReference type="Proteomes" id="UP000245168"/>
    </source>
</evidence>
<dbReference type="SMART" id="SM00863">
    <property type="entry name" value="tRNA_SAD"/>
    <property type="match status" value="1"/>
</dbReference>
<evidence type="ECO:0000256" key="13">
    <source>
        <dbReference type="HAMAP-Rule" id="MF_00184"/>
    </source>
</evidence>
<evidence type="ECO:0000256" key="7">
    <source>
        <dbReference type="ARBA" id="ARBA00022833"/>
    </source>
</evidence>
<accession>A0A2U2BVV7</accession>
<dbReference type="InterPro" id="IPR012947">
    <property type="entry name" value="tRNA_SAD"/>
</dbReference>
<evidence type="ECO:0000256" key="3">
    <source>
        <dbReference type="ARBA" id="ARBA00022555"/>
    </source>
</evidence>
<dbReference type="EMBL" id="QEXV01000001">
    <property type="protein sequence ID" value="PWE18104.1"/>
    <property type="molecule type" value="Genomic_DNA"/>
</dbReference>
<feature type="binding site" evidence="13">
    <location>
        <position position="345"/>
    </location>
    <ligand>
        <name>Zn(2+)</name>
        <dbReference type="ChEBI" id="CHEBI:29105"/>
        <note>catalytic</note>
    </ligand>
</feature>
<dbReference type="InterPro" id="IPR036621">
    <property type="entry name" value="Anticodon-bd_dom_sf"/>
</dbReference>
<keyword evidence="17" id="KW-1185">Reference proteome</keyword>
<dbReference type="GO" id="GO:0000049">
    <property type="term" value="F:tRNA binding"/>
    <property type="evidence" value="ECO:0007669"/>
    <property type="project" value="UniProtKB-KW"/>
</dbReference>
<dbReference type="GO" id="GO:0004829">
    <property type="term" value="F:threonine-tRNA ligase activity"/>
    <property type="evidence" value="ECO:0007669"/>
    <property type="project" value="UniProtKB-UniRule"/>
</dbReference>
<keyword evidence="4 13" id="KW-0436">Ligase</keyword>
<dbReference type="InterPro" id="IPR002320">
    <property type="entry name" value="Thr-tRNA-ligase_IIa"/>
</dbReference>
<comment type="caution">
    <text evidence="13">Lacks conserved residue(s) required for the propagation of feature annotation.</text>
</comment>
<dbReference type="Proteomes" id="UP000245168">
    <property type="component" value="Unassembled WGS sequence"/>
</dbReference>
<dbReference type="Pfam" id="PF07973">
    <property type="entry name" value="tRNA_SAD"/>
    <property type="match status" value="1"/>
</dbReference>
<dbReference type="Gene3D" id="3.30.54.20">
    <property type="match status" value="1"/>
</dbReference>
<dbReference type="HAMAP" id="MF_00184">
    <property type="entry name" value="Thr_tRNA_synth"/>
    <property type="match status" value="1"/>
</dbReference>
<dbReference type="PANTHER" id="PTHR11451">
    <property type="entry name" value="THREONINE-TRNA LIGASE"/>
    <property type="match status" value="1"/>
</dbReference>
<feature type="domain" description="Aminoacyl-transfer RNA synthetases class-II family profile" evidence="15">
    <location>
        <begin position="201"/>
        <end position="498"/>
    </location>
</feature>
<dbReference type="RefSeq" id="WP_109251378.1">
    <property type="nucleotide sequence ID" value="NZ_QEXV01000001.1"/>
</dbReference>
<dbReference type="InterPro" id="IPR006195">
    <property type="entry name" value="aa-tRNA-synth_II"/>
</dbReference>
<dbReference type="SUPFAM" id="SSF52954">
    <property type="entry name" value="Class II aaRS ABD-related"/>
    <property type="match status" value="1"/>
</dbReference>
<dbReference type="CDD" id="cd00860">
    <property type="entry name" value="ThrRS_anticodon"/>
    <property type="match status" value="1"/>
</dbReference>
<comment type="subunit">
    <text evidence="13">Homodimer.</text>
</comment>
<keyword evidence="5 13" id="KW-0479">Metal-binding</keyword>
<evidence type="ECO:0000256" key="8">
    <source>
        <dbReference type="ARBA" id="ARBA00022840"/>
    </source>
</evidence>
<dbReference type="OrthoDB" id="9802304at2"/>
<evidence type="ECO:0000256" key="9">
    <source>
        <dbReference type="ARBA" id="ARBA00022884"/>
    </source>
</evidence>
<dbReference type="InterPro" id="IPR033728">
    <property type="entry name" value="ThrRS_core"/>
</dbReference>
<dbReference type="InterPro" id="IPR018163">
    <property type="entry name" value="Thr/Ala-tRNA-synth_IIc_edit"/>
</dbReference>
<dbReference type="GO" id="GO:0005524">
    <property type="term" value="F:ATP binding"/>
    <property type="evidence" value="ECO:0007669"/>
    <property type="project" value="UniProtKB-UniRule"/>
</dbReference>
<dbReference type="InterPro" id="IPR047246">
    <property type="entry name" value="ThrRS_anticodon"/>
</dbReference>
<feature type="coiled-coil region" evidence="14">
    <location>
        <begin position="177"/>
        <end position="204"/>
    </location>
</feature>
<gene>
    <name evidence="13" type="primary">thrS</name>
    <name evidence="16" type="ORF">DDZ18_00365</name>
</gene>
<dbReference type="FunFam" id="3.30.930.10:FF:000002">
    <property type="entry name" value="Threonine--tRNA ligase"/>
    <property type="match status" value="1"/>
</dbReference>
<comment type="subcellular location">
    <subcellularLocation>
        <location evidence="13">Cytoplasm</location>
    </subcellularLocation>
</comment>
<dbReference type="CDD" id="cd00771">
    <property type="entry name" value="ThrRS_core"/>
    <property type="match status" value="1"/>
</dbReference>
<comment type="similarity">
    <text evidence="1 13">Belongs to the class-II aminoacyl-tRNA synthetase family.</text>
</comment>
<dbReference type="InterPro" id="IPR002314">
    <property type="entry name" value="aa-tRNA-synt_IIb"/>
</dbReference>
<feature type="binding site" evidence="13">
    <location>
        <position position="475"/>
    </location>
    <ligand>
        <name>Zn(2+)</name>
        <dbReference type="ChEBI" id="CHEBI:29105"/>
        <note>catalytic</note>
    </ligand>
</feature>
<dbReference type="AlphaFoldDB" id="A0A2U2BVV7"/>
<keyword evidence="2 13" id="KW-0963">Cytoplasm</keyword>
<evidence type="ECO:0000256" key="5">
    <source>
        <dbReference type="ARBA" id="ARBA00022723"/>
    </source>
</evidence>
<evidence type="ECO:0000256" key="4">
    <source>
        <dbReference type="ARBA" id="ARBA00022598"/>
    </source>
</evidence>
<reference evidence="17" key="1">
    <citation type="submission" date="2018-05" db="EMBL/GenBank/DDBJ databases">
        <authorList>
            <person name="Liu B.-T."/>
        </authorList>
    </citation>
    <scope>NUCLEOTIDE SEQUENCE [LARGE SCALE GENOMIC DNA]</scope>
    <source>
        <strain evidence="17">WD6-1</strain>
    </source>
</reference>
<keyword evidence="6 13" id="KW-0547">Nucleotide-binding</keyword>
<comment type="caution">
    <text evidence="16">The sequence shown here is derived from an EMBL/GenBank/DDBJ whole genome shotgun (WGS) entry which is preliminary data.</text>
</comment>
<dbReference type="PROSITE" id="PS50862">
    <property type="entry name" value="AA_TRNA_LIGASE_II"/>
    <property type="match status" value="1"/>
</dbReference>
<evidence type="ECO:0000259" key="15">
    <source>
        <dbReference type="PROSITE" id="PS50862"/>
    </source>
</evidence>
<evidence type="ECO:0000256" key="12">
    <source>
        <dbReference type="ARBA" id="ARBA00049515"/>
    </source>
</evidence>
<dbReference type="PANTHER" id="PTHR11451:SF44">
    <property type="entry name" value="THREONINE--TRNA LIGASE, CHLOROPLASTIC_MITOCHONDRIAL 2"/>
    <property type="match status" value="1"/>
</dbReference>
<evidence type="ECO:0000256" key="14">
    <source>
        <dbReference type="SAM" id="Coils"/>
    </source>
</evidence>
<keyword evidence="10 13" id="KW-0648">Protein biosynthesis</keyword>
<dbReference type="Pfam" id="PF03129">
    <property type="entry name" value="HGTP_anticodon"/>
    <property type="match status" value="1"/>
</dbReference>
<proteinExistence type="inferred from homology"/>
<dbReference type="EC" id="6.1.1.3" evidence="13"/>
<dbReference type="GO" id="GO:0046872">
    <property type="term" value="F:metal ion binding"/>
    <property type="evidence" value="ECO:0007669"/>
    <property type="project" value="UniProtKB-KW"/>
</dbReference>
<keyword evidence="9 13" id="KW-0694">RNA-binding</keyword>
<dbReference type="GO" id="GO:0005737">
    <property type="term" value="C:cytoplasm"/>
    <property type="evidence" value="ECO:0007669"/>
    <property type="project" value="UniProtKB-SubCell"/>
</dbReference>
<evidence type="ECO:0000313" key="16">
    <source>
        <dbReference type="EMBL" id="PWE18104.1"/>
    </source>
</evidence>
<keyword evidence="14" id="KW-0175">Coiled coil</keyword>
<evidence type="ECO:0000256" key="10">
    <source>
        <dbReference type="ARBA" id="ARBA00022917"/>
    </source>
</evidence>
<name>A0A2U2BVV7_9PROT</name>
<keyword evidence="11 13" id="KW-0030">Aminoacyl-tRNA synthetase</keyword>
<dbReference type="NCBIfam" id="TIGR00418">
    <property type="entry name" value="thrS"/>
    <property type="match status" value="1"/>
</dbReference>
<evidence type="ECO:0000256" key="6">
    <source>
        <dbReference type="ARBA" id="ARBA00022741"/>
    </source>
</evidence>
<evidence type="ECO:0000256" key="11">
    <source>
        <dbReference type="ARBA" id="ARBA00023146"/>
    </source>
</evidence>
<dbReference type="Gene3D" id="3.30.980.10">
    <property type="entry name" value="Threonyl-trna Synthetase, Chain A, domain 2"/>
    <property type="match status" value="1"/>
</dbReference>
<comment type="cofactor">
    <cofactor evidence="13">
        <name>Zn(2+)</name>
        <dbReference type="ChEBI" id="CHEBI:29105"/>
    </cofactor>
    <text evidence="13">Binds 1 zinc ion per subunit.</text>
</comment>
<dbReference type="InterPro" id="IPR045864">
    <property type="entry name" value="aa-tRNA-synth_II/BPL/LPL"/>
</dbReference>
<dbReference type="SUPFAM" id="SSF55681">
    <property type="entry name" value="Class II aaRS and biotin synthetases"/>
    <property type="match status" value="1"/>
</dbReference>
<dbReference type="InterPro" id="IPR004154">
    <property type="entry name" value="Anticodon-bd"/>
</dbReference>
<dbReference type="FunFam" id="3.40.50.800:FF:000001">
    <property type="entry name" value="Threonine--tRNA ligase"/>
    <property type="match status" value="1"/>
</dbReference>
<dbReference type="Pfam" id="PF00587">
    <property type="entry name" value="tRNA-synt_2b"/>
    <property type="match status" value="1"/>
</dbReference>
<sequence>MSQDAIPLDTKRHSAAHLMAAAVKDLWPEAKFGVGPATATGFFYDIALDHTLTEEDLGKIEKRMKEMRKKKLPFERVDLNVDDAIKYMADEGQDFKVELLKLLRDKGSTAIAKETGDEAVVGEGVDTISFYKTGDFVDLCRGPHVDHTGQVGHFKLRSIAGAYWRGDADNAQLQRIHALAFDTKEELDAEIHRLEEQAKRDHRKLGKQLGLFTIVDEVGSGLPLWLPAGNVIRDELERLARIEEHKAGYHRISTPHITKGELYEKSGHLPYYADDMYAPIMIDEQEYYLRPMNCPHHHMVFAHDQWSYRDMPVRLAEYGQVYRYEASGGLSGLMRVRGFCQNDAHIYCREDQAKDEFLAVMHMHAMYYRMFGIEDFWMRVSLPDFEDLGKYVDDVAGWKKAMAILKEAMDESGYPYEEVEGEAAFYGPKVDFMIKSVVGTEYAISTNQLDFMATQRFDLGYTAEDGSKQPVYVIHRAPLGSHERFTAFLIEHYAGKFPTWLAPVQAIVIPIADRHEDYANKVRDTLFRAPVDTVHGGVRVEVDLAAERMQKKIRNAQTRQIPYMLVVGDAEAEAGEVAVRHRDHGDVGKFKLDDLVERIATEQRTRTDLPKPE</sequence>
<evidence type="ECO:0000256" key="1">
    <source>
        <dbReference type="ARBA" id="ARBA00008226"/>
    </source>
</evidence>
<dbReference type="PRINTS" id="PR01047">
    <property type="entry name" value="TRNASYNTHTHR"/>
</dbReference>
<organism evidence="16 17">
    <name type="scientific">Marinicauda salina</name>
    <dbReference type="NCBI Taxonomy" id="2135793"/>
    <lineage>
        <taxon>Bacteria</taxon>
        <taxon>Pseudomonadati</taxon>
        <taxon>Pseudomonadota</taxon>
        <taxon>Alphaproteobacteria</taxon>
        <taxon>Maricaulales</taxon>
        <taxon>Maricaulaceae</taxon>
        <taxon>Marinicauda</taxon>
    </lineage>
</organism>
<keyword evidence="8 13" id="KW-0067">ATP-binding</keyword>
<dbReference type="GO" id="GO:0006435">
    <property type="term" value="P:threonyl-tRNA aminoacylation"/>
    <property type="evidence" value="ECO:0007669"/>
    <property type="project" value="UniProtKB-UniRule"/>
</dbReference>
<protein>
    <recommendedName>
        <fullName evidence="13">Threonine--tRNA ligase</fullName>
        <ecNumber evidence="13">6.1.1.3</ecNumber>
    </recommendedName>
    <alternativeName>
        <fullName evidence="13">Threonyl-tRNA synthetase</fullName>
        <shortName evidence="13">ThrRS</shortName>
    </alternativeName>
</protein>
<comment type="catalytic activity">
    <reaction evidence="12 13">
        <text>tRNA(Thr) + L-threonine + ATP = L-threonyl-tRNA(Thr) + AMP + diphosphate + H(+)</text>
        <dbReference type="Rhea" id="RHEA:24624"/>
        <dbReference type="Rhea" id="RHEA-COMP:9670"/>
        <dbReference type="Rhea" id="RHEA-COMP:9704"/>
        <dbReference type="ChEBI" id="CHEBI:15378"/>
        <dbReference type="ChEBI" id="CHEBI:30616"/>
        <dbReference type="ChEBI" id="CHEBI:33019"/>
        <dbReference type="ChEBI" id="CHEBI:57926"/>
        <dbReference type="ChEBI" id="CHEBI:78442"/>
        <dbReference type="ChEBI" id="CHEBI:78534"/>
        <dbReference type="ChEBI" id="CHEBI:456215"/>
        <dbReference type="EC" id="6.1.1.3"/>
    </reaction>
</comment>
<dbReference type="Gene3D" id="3.30.930.10">
    <property type="entry name" value="Bira Bifunctional Protein, Domain 2"/>
    <property type="match status" value="1"/>
</dbReference>
<evidence type="ECO:0000256" key="2">
    <source>
        <dbReference type="ARBA" id="ARBA00022490"/>
    </source>
</evidence>
<keyword evidence="3 13" id="KW-0820">tRNA-binding</keyword>
<dbReference type="Gene3D" id="3.40.50.800">
    <property type="entry name" value="Anticodon-binding domain"/>
    <property type="match status" value="1"/>
</dbReference>